<evidence type="ECO:0000313" key="13">
    <source>
        <dbReference type="EMBL" id="KAG7666415.1"/>
    </source>
</evidence>
<feature type="chain" id="PRO_5035291727" description="Protein BIG1" evidence="11">
    <location>
        <begin position="22"/>
        <end position="298"/>
    </location>
</feature>
<dbReference type="EMBL" id="JAGSYN010000004">
    <property type="protein sequence ID" value="KAG7666415.1"/>
    <property type="molecule type" value="Genomic_DNA"/>
</dbReference>
<dbReference type="GO" id="GO:0071555">
    <property type="term" value="P:cell wall organization"/>
    <property type="evidence" value="ECO:0007669"/>
    <property type="project" value="UniProtKB-KW"/>
</dbReference>
<keyword evidence="8 10" id="KW-0472">Membrane</keyword>
<dbReference type="GO" id="GO:0005789">
    <property type="term" value="C:endoplasmic reticulum membrane"/>
    <property type="evidence" value="ECO:0007669"/>
    <property type="project" value="UniProtKB-SubCell"/>
</dbReference>
<evidence type="ECO:0000256" key="2">
    <source>
        <dbReference type="ARBA" id="ARBA00008203"/>
    </source>
</evidence>
<evidence type="ECO:0000256" key="7">
    <source>
        <dbReference type="ARBA" id="ARBA00022989"/>
    </source>
</evidence>
<evidence type="ECO:0000256" key="6">
    <source>
        <dbReference type="ARBA" id="ARBA00022824"/>
    </source>
</evidence>
<dbReference type="PANTHER" id="PTHR28285">
    <property type="entry name" value="PROTEIN BIG1"/>
    <property type="match status" value="1"/>
</dbReference>
<dbReference type="GO" id="GO:0009272">
    <property type="term" value="P:fungal-type cell wall biogenesis"/>
    <property type="evidence" value="ECO:0007669"/>
    <property type="project" value="TreeGrafter"/>
</dbReference>
<comment type="subcellular location">
    <subcellularLocation>
        <location evidence="1">Endoplasmic reticulum membrane</location>
        <topology evidence="1">Single-pass type I membrane protein</topology>
    </subcellularLocation>
</comment>
<dbReference type="InterPro" id="IPR046756">
    <property type="entry name" value="VAS1/VOA1_TM"/>
</dbReference>
<dbReference type="GeneID" id="73466847"/>
<evidence type="ECO:0000259" key="12">
    <source>
        <dbReference type="Pfam" id="PF20520"/>
    </source>
</evidence>
<dbReference type="GO" id="GO:0006078">
    <property type="term" value="P:(1-&gt;6)-beta-D-glucan biosynthetic process"/>
    <property type="evidence" value="ECO:0007669"/>
    <property type="project" value="TreeGrafter"/>
</dbReference>
<keyword evidence="14" id="KW-1185">Reference proteome</keyword>
<name>A0A8J5R803_9ASCO</name>
<evidence type="ECO:0000256" key="4">
    <source>
        <dbReference type="ARBA" id="ARBA00022692"/>
    </source>
</evidence>
<feature type="transmembrane region" description="Helical" evidence="10">
    <location>
        <begin position="256"/>
        <end position="280"/>
    </location>
</feature>
<feature type="domain" description="V-type proton ATPase subunit S1/VOA1 transmembrane" evidence="12">
    <location>
        <begin position="250"/>
        <end position="289"/>
    </location>
</feature>
<dbReference type="Proteomes" id="UP000694255">
    <property type="component" value="Unassembled WGS sequence"/>
</dbReference>
<evidence type="ECO:0000256" key="11">
    <source>
        <dbReference type="SAM" id="SignalP"/>
    </source>
</evidence>
<keyword evidence="7 10" id="KW-1133">Transmembrane helix</keyword>
<dbReference type="RefSeq" id="XP_049266643.1">
    <property type="nucleotide sequence ID" value="XM_049408017.1"/>
</dbReference>
<dbReference type="OrthoDB" id="9985059at2759"/>
<comment type="similarity">
    <text evidence="2">Belongs to the BIG1 family.</text>
</comment>
<evidence type="ECO:0000256" key="8">
    <source>
        <dbReference type="ARBA" id="ARBA00023136"/>
    </source>
</evidence>
<evidence type="ECO:0000256" key="5">
    <source>
        <dbReference type="ARBA" id="ARBA00022729"/>
    </source>
</evidence>
<reference evidence="13 14" key="1">
    <citation type="journal article" date="2021" name="DNA Res.">
        <title>Genome analysis of Candida subhashii reveals its hybrid nature and dual mitochondrial genome conformations.</title>
        <authorList>
            <person name="Mixao V."/>
            <person name="Hegedusova E."/>
            <person name="Saus E."/>
            <person name="Pryszcz L.P."/>
            <person name="Cillingova A."/>
            <person name="Nosek J."/>
            <person name="Gabaldon T."/>
        </authorList>
    </citation>
    <scope>NUCLEOTIDE SEQUENCE [LARGE SCALE GENOMIC DNA]</scope>
    <source>
        <strain evidence="13 14">CBS 10753</strain>
    </source>
</reference>
<keyword evidence="6" id="KW-0256">Endoplasmic reticulum</keyword>
<keyword evidence="9" id="KW-0961">Cell wall biogenesis/degradation</keyword>
<sequence>MKFQGLNLLASTLSITSLVNAFSDTAIFYSNNNNQLSLNTNDYIIESKSIAPLVLQYSESVCSQQDSNKQLYIYRVKQLSKGDTTDYDGFILNHVHYPSVDDLHFEISESCVVKYGSDEQDSNANVIIIDVEDDQIHTIDEFLNKGHENLIIQGNPSFKHHKKLKQFANDLNEMLDDYFHHGDEEDAELHKRDEDVDDNEQLEQEIEDDFRQAESLVNGENDEPVTIFDKPIAIAQTNQTKVNNLFTKYQFFTSGIWSGIIVSLLLLSILYVAIQWLGALEVTYSSFEKQVDYDKKNE</sequence>
<proteinExistence type="inferred from homology"/>
<keyword evidence="5 11" id="KW-0732">Signal</keyword>
<keyword evidence="4 10" id="KW-0812">Transmembrane</keyword>
<accession>A0A8J5R803</accession>
<dbReference type="AlphaFoldDB" id="A0A8J5R803"/>
<evidence type="ECO:0000313" key="14">
    <source>
        <dbReference type="Proteomes" id="UP000694255"/>
    </source>
</evidence>
<dbReference type="InterPro" id="IPR037654">
    <property type="entry name" value="Big1"/>
</dbReference>
<protein>
    <recommendedName>
        <fullName evidence="3">Protein BIG1</fullName>
    </recommendedName>
</protein>
<evidence type="ECO:0000256" key="9">
    <source>
        <dbReference type="ARBA" id="ARBA00023316"/>
    </source>
</evidence>
<dbReference type="PANTHER" id="PTHR28285:SF1">
    <property type="entry name" value="PROTEIN BIG1"/>
    <property type="match status" value="1"/>
</dbReference>
<evidence type="ECO:0000256" key="3">
    <source>
        <dbReference type="ARBA" id="ARBA00022089"/>
    </source>
</evidence>
<organism evidence="13 14">
    <name type="scientific">[Candida] subhashii</name>
    <dbReference type="NCBI Taxonomy" id="561895"/>
    <lineage>
        <taxon>Eukaryota</taxon>
        <taxon>Fungi</taxon>
        <taxon>Dikarya</taxon>
        <taxon>Ascomycota</taxon>
        <taxon>Saccharomycotina</taxon>
        <taxon>Pichiomycetes</taxon>
        <taxon>Debaryomycetaceae</taxon>
        <taxon>Spathaspora</taxon>
    </lineage>
</organism>
<feature type="signal peptide" evidence="11">
    <location>
        <begin position="1"/>
        <end position="21"/>
    </location>
</feature>
<dbReference type="Pfam" id="PF20520">
    <property type="entry name" value="Ac45-VOA1_TM"/>
    <property type="match status" value="1"/>
</dbReference>
<evidence type="ECO:0000256" key="1">
    <source>
        <dbReference type="ARBA" id="ARBA00004115"/>
    </source>
</evidence>
<gene>
    <name evidence="13" type="ORF">J8A68_000046</name>
</gene>
<evidence type="ECO:0000256" key="10">
    <source>
        <dbReference type="SAM" id="Phobius"/>
    </source>
</evidence>
<comment type="caution">
    <text evidence="13">The sequence shown here is derived from an EMBL/GenBank/DDBJ whole genome shotgun (WGS) entry which is preliminary data.</text>
</comment>